<dbReference type="SUPFAM" id="SSF100934">
    <property type="entry name" value="Heat shock protein 70kD (HSP70), C-terminal subdomain"/>
    <property type="match status" value="1"/>
</dbReference>
<dbReference type="PRINTS" id="PR00301">
    <property type="entry name" value="HEATSHOCK70"/>
</dbReference>
<dbReference type="OrthoDB" id="434160at2759"/>
<dbReference type="GeneID" id="94836119"/>
<name>A0A1J4KFZ0_9EUKA</name>
<gene>
    <name evidence="4" type="ORF">TRFO_20466</name>
</gene>
<keyword evidence="1" id="KW-0547">Nucleotide-binding</keyword>
<dbReference type="GO" id="GO:0005524">
    <property type="term" value="F:ATP binding"/>
    <property type="evidence" value="ECO:0007669"/>
    <property type="project" value="UniProtKB-KW"/>
</dbReference>
<dbReference type="GO" id="GO:0005829">
    <property type="term" value="C:cytosol"/>
    <property type="evidence" value="ECO:0007669"/>
    <property type="project" value="TreeGrafter"/>
</dbReference>
<dbReference type="Proteomes" id="UP000179807">
    <property type="component" value="Unassembled WGS sequence"/>
</dbReference>
<dbReference type="PANTHER" id="PTHR45639:SF4">
    <property type="entry name" value="HSC70CB, ISOFORM G"/>
    <property type="match status" value="1"/>
</dbReference>
<dbReference type="RefSeq" id="XP_068363465.1">
    <property type="nucleotide sequence ID" value="XM_068501415.1"/>
</dbReference>
<feature type="coiled-coil region" evidence="3">
    <location>
        <begin position="491"/>
        <end position="521"/>
    </location>
</feature>
<dbReference type="Gene3D" id="3.30.30.30">
    <property type="match status" value="1"/>
</dbReference>
<dbReference type="PANTHER" id="PTHR45639">
    <property type="entry name" value="HSC70CB, ISOFORM G-RELATED"/>
    <property type="match status" value="1"/>
</dbReference>
<dbReference type="InterPro" id="IPR029048">
    <property type="entry name" value="HSP70_C_sf"/>
</dbReference>
<dbReference type="Pfam" id="PF00012">
    <property type="entry name" value="HSP70"/>
    <property type="match status" value="1"/>
</dbReference>
<protein>
    <submittedName>
        <fullName evidence="4">DnaK protein</fullName>
    </submittedName>
</protein>
<dbReference type="SUPFAM" id="SSF53067">
    <property type="entry name" value="Actin-like ATPase domain"/>
    <property type="match status" value="2"/>
</dbReference>
<keyword evidence="5" id="KW-1185">Reference proteome</keyword>
<proteinExistence type="predicted"/>
<evidence type="ECO:0000313" key="4">
    <source>
        <dbReference type="EMBL" id="OHT10329.1"/>
    </source>
</evidence>
<dbReference type="Gene3D" id="3.90.640.10">
    <property type="entry name" value="Actin, Chain A, domain 4"/>
    <property type="match status" value="1"/>
</dbReference>
<dbReference type="InterPro" id="IPR013126">
    <property type="entry name" value="Hsp_70_fam"/>
</dbReference>
<sequence length="680" mass="77925">MITYAGIDFGNSNCVIAIPKPTGVEVVLNQSSNRLTPAMVTYTDERRFSGELSSQQQLQYNNNTITDLKRLVMLPFQSELRKKLSKTLPLVELDDGTTGINISYHDHSLTLRPEQCIAYLLKEMANLSGKENFVITVAPWWSEKHRRAMSNACKIAGINCVALLNTTTAAAITYALQHRERLPKPNEPPVPVAFVDIGDSSMNVTIAIIKQQNVEIKAISYNDEINGSLFTDRFEQYLLEKVYQKYKIDPTSSSRAMLRFRQAVEKAKKVLSVNPIVQFEVHSIMNTDISFLVQREEFNDQIKDIIEENLEKTIQEALEISKIDKNKIFELQLLGGTTRVLAVKDSLTKFFGKEPKKSLNLDECFAIGSAYMAAYLSPKMSVPIIVKDISPHSLTAHWKDGSYEVFKKFNHIPAVKLFDVKVKERKTIYLSNEIEDIGKIHIETGLPHTTKVTIRIRLTQSCTIDVVDAIFEKEGKTTEAKITYHFYGDMNQKQILEYKELEDKMAKNDNDEMKIDDARNELESQLLSIHNDINKNLLDYVEPSLLDKVKSTINQIELWFEEKEFDRLPFNEYISKADILKNLVKPIQIRMNSHQSLMSEVLTMKNDAMGIINHLENDSIIQNDPSIEQLMNNTIEFMQELSEIKEIPKYQNISVDIEELRSKICQLHKSYDGIKEKHNQ</sequence>
<dbReference type="GO" id="GO:0140662">
    <property type="term" value="F:ATP-dependent protein folding chaperone"/>
    <property type="evidence" value="ECO:0007669"/>
    <property type="project" value="InterPro"/>
</dbReference>
<dbReference type="Gene3D" id="3.30.420.40">
    <property type="match status" value="2"/>
</dbReference>
<keyword evidence="2" id="KW-0067">ATP-binding</keyword>
<reference evidence="4" key="1">
    <citation type="submission" date="2016-10" db="EMBL/GenBank/DDBJ databases">
        <authorList>
            <person name="Benchimol M."/>
            <person name="Almeida L.G."/>
            <person name="Vasconcelos A.T."/>
            <person name="Perreira-Neves A."/>
            <person name="Rosa I.A."/>
            <person name="Tasca T."/>
            <person name="Bogo M.R."/>
            <person name="de Souza W."/>
        </authorList>
    </citation>
    <scope>NUCLEOTIDE SEQUENCE [LARGE SCALE GENOMIC DNA]</scope>
    <source>
        <strain evidence="4">K</strain>
    </source>
</reference>
<accession>A0A1J4KFZ0</accession>
<dbReference type="Gene3D" id="1.20.1270.10">
    <property type="match status" value="1"/>
</dbReference>
<comment type="caution">
    <text evidence="4">The sequence shown here is derived from an EMBL/GenBank/DDBJ whole genome shotgun (WGS) entry which is preliminary data.</text>
</comment>
<dbReference type="GO" id="GO:0005634">
    <property type="term" value="C:nucleus"/>
    <property type="evidence" value="ECO:0007669"/>
    <property type="project" value="TreeGrafter"/>
</dbReference>
<evidence type="ECO:0000256" key="1">
    <source>
        <dbReference type="ARBA" id="ARBA00022741"/>
    </source>
</evidence>
<keyword evidence="3" id="KW-0175">Coiled coil</keyword>
<dbReference type="InterPro" id="IPR043129">
    <property type="entry name" value="ATPase_NBD"/>
</dbReference>
<dbReference type="EMBL" id="MLAK01000615">
    <property type="protein sequence ID" value="OHT10329.1"/>
    <property type="molecule type" value="Genomic_DNA"/>
</dbReference>
<evidence type="ECO:0000313" key="5">
    <source>
        <dbReference type="Proteomes" id="UP000179807"/>
    </source>
</evidence>
<dbReference type="VEuPathDB" id="TrichDB:TRFO_20466"/>
<evidence type="ECO:0000256" key="3">
    <source>
        <dbReference type="SAM" id="Coils"/>
    </source>
</evidence>
<dbReference type="AlphaFoldDB" id="A0A1J4KFZ0"/>
<organism evidence="4 5">
    <name type="scientific">Tritrichomonas foetus</name>
    <dbReference type="NCBI Taxonomy" id="1144522"/>
    <lineage>
        <taxon>Eukaryota</taxon>
        <taxon>Metamonada</taxon>
        <taxon>Parabasalia</taxon>
        <taxon>Tritrichomonadida</taxon>
        <taxon>Tritrichomonadidae</taxon>
        <taxon>Tritrichomonas</taxon>
    </lineage>
</organism>
<evidence type="ECO:0000256" key="2">
    <source>
        <dbReference type="ARBA" id="ARBA00022840"/>
    </source>
</evidence>